<gene>
    <name evidence="6" type="ORF">MENT_LOCUS19377</name>
</gene>
<dbReference type="InterPro" id="IPR053286">
    <property type="entry name" value="Nematode_rcpt-like_srab"/>
</dbReference>
<evidence type="ECO:0000256" key="2">
    <source>
        <dbReference type="ARBA" id="ARBA00022692"/>
    </source>
</evidence>
<evidence type="ECO:0000256" key="1">
    <source>
        <dbReference type="ARBA" id="ARBA00004141"/>
    </source>
</evidence>
<evidence type="ECO:0000256" key="3">
    <source>
        <dbReference type="ARBA" id="ARBA00022989"/>
    </source>
</evidence>
<evidence type="ECO:0000313" key="6">
    <source>
        <dbReference type="EMBL" id="CAD2168042.1"/>
    </source>
</evidence>
<dbReference type="PANTHER" id="PTHR46561:SF11">
    <property type="entry name" value="SERPENTINE RECEPTOR CLASS ALPHA_BETA-14"/>
    <property type="match status" value="1"/>
</dbReference>
<dbReference type="AlphaFoldDB" id="A0A6V7UZF9"/>
<feature type="transmembrane region" description="Helical" evidence="5">
    <location>
        <begin position="20"/>
        <end position="41"/>
    </location>
</feature>
<keyword evidence="3 5" id="KW-1133">Transmembrane helix</keyword>
<feature type="transmembrane region" description="Helical" evidence="5">
    <location>
        <begin position="141"/>
        <end position="162"/>
    </location>
</feature>
<accession>A0A6V7UZF9</accession>
<evidence type="ECO:0000256" key="5">
    <source>
        <dbReference type="SAM" id="Phobius"/>
    </source>
</evidence>
<dbReference type="EMBL" id="CAJEWN010000135">
    <property type="protein sequence ID" value="CAD2168042.1"/>
    <property type="molecule type" value="Genomic_DNA"/>
</dbReference>
<dbReference type="GO" id="GO:0016020">
    <property type="term" value="C:membrane"/>
    <property type="evidence" value="ECO:0007669"/>
    <property type="project" value="UniProtKB-SubCell"/>
</dbReference>
<comment type="caution">
    <text evidence="6">The sequence shown here is derived from an EMBL/GenBank/DDBJ whole genome shotgun (WGS) entry which is preliminary data.</text>
</comment>
<evidence type="ECO:0000313" key="7">
    <source>
        <dbReference type="Proteomes" id="UP000580250"/>
    </source>
</evidence>
<protein>
    <submittedName>
        <fullName evidence="6">Uncharacterized protein</fullName>
    </submittedName>
</protein>
<name>A0A6V7UZF9_MELEN</name>
<dbReference type="Pfam" id="PF10292">
    <property type="entry name" value="7TM_GPCR_Srab"/>
    <property type="match status" value="1"/>
</dbReference>
<sequence>MNETQCNDAEASVRDTLFNIVRVFHIIFGTIIVVMVIRNVWSYKTKSLKFHTNLIILISNILIIYLLLTLSYIVEAFNNFLILFTYSNPCDCLIQVWLVYLIRIPDYLYILGSPLFHFVLMTERVLATIFVKIYDKQGKMFGVTATIILWSLNFLFALYVYLSSSLNFDHPMAYITLTNVSNSFYLINIHYFIFILIISIAIGDYLVIKRNRKIKSNFSATNYSLSQSFQAKQNILVMRIIFPLDFSYTFVYTIFIILSTLIRMRRVEYGQLNYIRSYDILMMLPLLHAIITLIVYEYFLKKQNDINQNFNKNSAKRDTEIYFKKLNSQWN</sequence>
<organism evidence="6 7">
    <name type="scientific">Meloidogyne enterolobii</name>
    <name type="common">Root-knot nematode worm</name>
    <name type="synonym">Meloidogyne mayaguensis</name>
    <dbReference type="NCBI Taxonomy" id="390850"/>
    <lineage>
        <taxon>Eukaryota</taxon>
        <taxon>Metazoa</taxon>
        <taxon>Ecdysozoa</taxon>
        <taxon>Nematoda</taxon>
        <taxon>Chromadorea</taxon>
        <taxon>Rhabditida</taxon>
        <taxon>Tylenchina</taxon>
        <taxon>Tylenchomorpha</taxon>
        <taxon>Tylenchoidea</taxon>
        <taxon>Meloidogynidae</taxon>
        <taxon>Meloidogyninae</taxon>
        <taxon>Meloidogyne</taxon>
    </lineage>
</organism>
<comment type="subcellular location">
    <subcellularLocation>
        <location evidence="1">Membrane</location>
        <topology evidence="1">Multi-pass membrane protein</topology>
    </subcellularLocation>
</comment>
<dbReference type="OrthoDB" id="5850678at2759"/>
<feature type="transmembrane region" description="Helical" evidence="5">
    <location>
        <begin position="53"/>
        <end position="74"/>
    </location>
</feature>
<proteinExistence type="predicted"/>
<dbReference type="InterPro" id="IPR019408">
    <property type="entry name" value="7TM_GPCR_serpentine_rcpt_Srab"/>
</dbReference>
<dbReference type="Proteomes" id="UP000580250">
    <property type="component" value="Unassembled WGS sequence"/>
</dbReference>
<feature type="transmembrane region" description="Helical" evidence="5">
    <location>
        <begin position="240"/>
        <end position="262"/>
    </location>
</feature>
<keyword evidence="2 5" id="KW-0812">Transmembrane</keyword>
<keyword evidence="4 5" id="KW-0472">Membrane</keyword>
<feature type="transmembrane region" description="Helical" evidence="5">
    <location>
        <begin position="282"/>
        <end position="300"/>
    </location>
</feature>
<feature type="transmembrane region" description="Helical" evidence="5">
    <location>
        <begin position="94"/>
        <end position="120"/>
    </location>
</feature>
<reference evidence="6 7" key="1">
    <citation type="submission" date="2020-08" db="EMBL/GenBank/DDBJ databases">
        <authorList>
            <person name="Koutsovoulos G."/>
            <person name="Danchin GJ E."/>
        </authorList>
    </citation>
    <scope>NUCLEOTIDE SEQUENCE [LARGE SCALE GENOMIC DNA]</scope>
</reference>
<feature type="transmembrane region" description="Helical" evidence="5">
    <location>
        <begin position="182"/>
        <end position="208"/>
    </location>
</feature>
<evidence type="ECO:0000256" key="4">
    <source>
        <dbReference type="ARBA" id="ARBA00023136"/>
    </source>
</evidence>
<dbReference type="PANTHER" id="PTHR46561">
    <property type="entry name" value="SERPENTINE RECEPTOR, CLASS AB (CLASS A-LIKE)-RELATED"/>
    <property type="match status" value="1"/>
</dbReference>